<organism evidence="3 4">
    <name type="scientific">Pseudotamlana carrageenivorans</name>
    <dbReference type="NCBI Taxonomy" id="2069432"/>
    <lineage>
        <taxon>Bacteria</taxon>
        <taxon>Pseudomonadati</taxon>
        <taxon>Bacteroidota</taxon>
        <taxon>Flavobacteriia</taxon>
        <taxon>Flavobacteriales</taxon>
        <taxon>Flavobacteriaceae</taxon>
        <taxon>Pseudotamlana</taxon>
    </lineage>
</organism>
<accession>A0A2I7SDZ0</accession>
<keyword evidence="4" id="KW-1185">Reference proteome</keyword>
<gene>
    <name evidence="3" type="ORF">C1A40_00815</name>
</gene>
<protein>
    <submittedName>
        <fullName evidence="3">Glycosyltransferase</fullName>
    </submittedName>
</protein>
<dbReference type="SUPFAM" id="SSF53756">
    <property type="entry name" value="UDP-Glycosyltransferase/glycogen phosphorylase"/>
    <property type="match status" value="1"/>
</dbReference>
<dbReference type="InterPro" id="IPR001296">
    <property type="entry name" value="Glyco_trans_1"/>
</dbReference>
<dbReference type="Gene3D" id="3.40.50.2000">
    <property type="entry name" value="Glycogen Phosphorylase B"/>
    <property type="match status" value="2"/>
</dbReference>
<sequence>MRVLQLIDTLNTGGAERMAVNFANMLSTQIEGSYLCTTRSEGLLKENVLNEVSYLFLNKKSTLDFRAIKKLNRYVIQNKIDVIHAHATSYFLATVMKLLNPKLIVIWHDHYGNSEFLEQRPQFVLKKCSKFFNHVFTVNKNLEAWDSQHLLAKKVTFLSNFVSPDTNLAITKLLGMSEKRMVCLANLRPQKDHINLLKAFEIVIEKHQDWTLHLVGKDFEDDYATEVKNHIFEHQLEQKVFIYGSCKDVSQILQSCDLGVLSSKSEGLPLALLEYGMAGLPVVVTNVGDCDKVIASTEEGVLVAPENHEALASAMLILLENNSLRQQLAENLKYKVQNDFSARKAIKSVIEVYKSYKK</sequence>
<name>A0A2I7SDZ0_9FLAO</name>
<dbReference type="GO" id="GO:0016757">
    <property type="term" value="F:glycosyltransferase activity"/>
    <property type="evidence" value="ECO:0007669"/>
    <property type="project" value="InterPro"/>
</dbReference>
<dbReference type="InterPro" id="IPR028098">
    <property type="entry name" value="Glyco_trans_4-like_N"/>
</dbReference>
<feature type="domain" description="Glycosyltransferase subfamily 4-like N-terminal" evidence="2">
    <location>
        <begin position="13"/>
        <end position="165"/>
    </location>
</feature>
<evidence type="ECO:0000313" key="3">
    <source>
        <dbReference type="EMBL" id="AUS04108.1"/>
    </source>
</evidence>
<keyword evidence="3" id="KW-0808">Transferase</keyword>
<dbReference type="Pfam" id="PF13439">
    <property type="entry name" value="Glyco_transf_4"/>
    <property type="match status" value="1"/>
</dbReference>
<feature type="domain" description="Glycosyl transferase family 1" evidence="1">
    <location>
        <begin position="177"/>
        <end position="332"/>
    </location>
</feature>
<dbReference type="Pfam" id="PF00534">
    <property type="entry name" value="Glycos_transf_1"/>
    <property type="match status" value="1"/>
</dbReference>
<evidence type="ECO:0000313" key="4">
    <source>
        <dbReference type="Proteomes" id="UP000236592"/>
    </source>
</evidence>
<reference evidence="4" key="1">
    <citation type="submission" date="2018-01" db="EMBL/GenBank/DDBJ databases">
        <title>Complete genome of Tamlana sp. UJ94.</title>
        <authorList>
            <person name="Jung J."/>
            <person name="Chung D."/>
            <person name="Bae S.S."/>
            <person name="Baek K."/>
        </authorList>
    </citation>
    <scope>NUCLEOTIDE SEQUENCE [LARGE SCALE GENOMIC DNA]</scope>
    <source>
        <strain evidence="4">UJ94</strain>
    </source>
</reference>
<proteinExistence type="predicted"/>
<dbReference type="OrthoDB" id="823685at2"/>
<dbReference type="RefSeq" id="WP_102994230.1">
    <property type="nucleotide sequence ID" value="NZ_CP025938.1"/>
</dbReference>
<dbReference type="PANTHER" id="PTHR12526">
    <property type="entry name" value="GLYCOSYLTRANSFERASE"/>
    <property type="match status" value="1"/>
</dbReference>
<evidence type="ECO:0000259" key="1">
    <source>
        <dbReference type="Pfam" id="PF00534"/>
    </source>
</evidence>
<dbReference type="KEGG" id="taj:C1A40_00815"/>
<dbReference type="PANTHER" id="PTHR12526:SF630">
    <property type="entry name" value="GLYCOSYLTRANSFERASE"/>
    <property type="match status" value="1"/>
</dbReference>
<dbReference type="AlphaFoldDB" id="A0A2I7SDZ0"/>
<dbReference type="CDD" id="cd03801">
    <property type="entry name" value="GT4_PimA-like"/>
    <property type="match status" value="1"/>
</dbReference>
<dbReference type="Proteomes" id="UP000236592">
    <property type="component" value="Chromosome"/>
</dbReference>
<dbReference type="EMBL" id="CP025938">
    <property type="protein sequence ID" value="AUS04108.1"/>
    <property type="molecule type" value="Genomic_DNA"/>
</dbReference>
<evidence type="ECO:0000259" key="2">
    <source>
        <dbReference type="Pfam" id="PF13439"/>
    </source>
</evidence>